<feature type="compositionally biased region" description="Polar residues" evidence="1">
    <location>
        <begin position="149"/>
        <end position="168"/>
    </location>
</feature>
<keyword evidence="3" id="KW-1185">Reference proteome</keyword>
<evidence type="ECO:0000313" key="3">
    <source>
        <dbReference type="Proteomes" id="UP001224775"/>
    </source>
</evidence>
<feature type="region of interest" description="Disordered" evidence="1">
    <location>
        <begin position="123"/>
        <end position="218"/>
    </location>
</feature>
<comment type="caution">
    <text evidence="2">The sequence shown here is derived from an EMBL/GenBank/DDBJ whole genome shotgun (WGS) entry which is preliminary data.</text>
</comment>
<gene>
    <name evidence="2" type="ORF">QTG54_001122</name>
</gene>
<organism evidence="2 3">
    <name type="scientific">Skeletonema marinoi</name>
    <dbReference type="NCBI Taxonomy" id="267567"/>
    <lineage>
        <taxon>Eukaryota</taxon>
        <taxon>Sar</taxon>
        <taxon>Stramenopiles</taxon>
        <taxon>Ochrophyta</taxon>
        <taxon>Bacillariophyta</taxon>
        <taxon>Coscinodiscophyceae</taxon>
        <taxon>Thalassiosirophycidae</taxon>
        <taxon>Thalassiosirales</taxon>
        <taxon>Skeletonemataceae</taxon>
        <taxon>Skeletonema</taxon>
        <taxon>Skeletonema marinoi-dohrnii complex</taxon>
    </lineage>
</organism>
<protein>
    <submittedName>
        <fullName evidence="2">Uncharacterized protein</fullName>
    </submittedName>
</protein>
<dbReference type="Proteomes" id="UP001224775">
    <property type="component" value="Unassembled WGS sequence"/>
</dbReference>
<evidence type="ECO:0000313" key="2">
    <source>
        <dbReference type="EMBL" id="KAK1749183.1"/>
    </source>
</evidence>
<sequence length="271" mass="29993">MVMMALEGLERVLQMEGNRDSNEAESGEEGTGHQTIVKCAELIQSVIKSPHHSSAVLKRAKRVWGTHIVACALCEKYYSVRLLETHWCSECKCHVCRHCNCAVYHLSYQEELWAEDEDKQEAKKNAKKSKKAKKKEKEKAKKEKKRLETQQQAAAKPSNPRSAPSSKSAKTKDEDGKSGSNSNESGKAMSSSRGSIDDDTDYGMDGGDAVQDEVEVSSGQPPIDLVSYLQQTGSIIALAKLMDSLYENEDIDEVANEQPNVDVKQRALATQ</sequence>
<accession>A0AAD8YMN7</accession>
<dbReference type="AlphaFoldDB" id="A0AAD8YMN7"/>
<name>A0AAD8YMN7_9STRA</name>
<reference evidence="2" key="1">
    <citation type="submission" date="2023-06" db="EMBL/GenBank/DDBJ databases">
        <title>Survivors Of The Sea: Transcriptome response of Skeletonema marinoi to long-term dormancy.</title>
        <authorList>
            <person name="Pinder M.I.M."/>
            <person name="Kourtchenko O."/>
            <person name="Robertson E.K."/>
            <person name="Larsson T."/>
            <person name="Maumus F."/>
            <person name="Osuna-Cruz C.M."/>
            <person name="Vancaester E."/>
            <person name="Stenow R."/>
            <person name="Vandepoele K."/>
            <person name="Ploug H."/>
            <person name="Bruchert V."/>
            <person name="Godhe A."/>
            <person name="Topel M."/>
        </authorList>
    </citation>
    <scope>NUCLEOTIDE SEQUENCE</scope>
    <source>
        <strain evidence="2">R05AC</strain>
    </source>
</reference>
<dbReference type="EMBL" id="JATAAI010000001">
    <property type="protein sequence ID" value="KAK1749183.1"/>
    <property type="molecule type" value="Genomic_DNA"/>
</dbReference>
<feature type="compositionally biased region" description="Basic and acidic residues" evidence="1">
    <location>
        <begin position="135"/>
        <end position="148"/>
    </location>
</feature>
<proteinExistence type="predicted"/>
<feature type="compositionally biased region" description="Low complexity" evidence="1">
    <location>
        <begin position="178"/>
        <end position="187"/>
    </location>
</feature>
<feature type="compositionally biased region" description="Basic residues" evidence="1">
    <location>
        <begin position="125"/>
        <end position="134"/>
    </location>
</feature>
<evidence type="ECO:0000256" key="1">
    <source>
        <dbReference type="SAM" id="MobiDB-lite"/>
    </source>
</evidence>